<dbReference type="Gene3D" id="3.10.20.90">
    <property type="entry name" value="Phosphatidylinositol 3-kinase Catalytic Subunit, Chain A, domain 1"/>
    <property type="match status" value="1"/>
</dbReference>
<proteinExistence type="predicted"/>
<feature type="compositionally biased region" description="Basic and acidic residues" evidence="1">
    <location>
        <begin position="965"/>
        <end position="981"/>
    </location>
</feature>
<dbReference type="InParanoid" id="E2AZT3"/>
<dbReference type="OMA" id="HESEYYR"/>
<dbReference type="AlphaFoldDB" id="E2AZT3"/>
<name>E2AZT3_CAMFO</name>
<evidence type="ECO:0000256" key="1">
    <source>
        <dbReference type="SAM" id="MobiDB-lite"/>
    </source>
</evidence>
<dbReference type="STRING" id="104421.E2AZT3"/>
<reference evidence="2 3" key="1">
    <citation type="journal article" date="2010" name="Science">
        <title>Genomic comparison of the ants Camponotus floridanus and Harpegnathos saltator.</title>
        <authorList>
            <person name="Bonasio R."/>
            <person name="Zhang G."/>
            <person name="Ye C."/>
            <person name="Mutti N.S."/>
            <person name="Fang X."/>
            <person name="Qin N."/>
            <person name="Donahue G."/>
            <person name="Yang P."/>
            <person name="Li Q."/>
            <person name="Li C."/>
            <person name="Zhang P."/>
            <person name="Huang Z."/>
            <person name="Berger S.L."/>
            <person name="Reinberg D."/>
            <person name="Wang J."/>
            <person name="Liebig J."/>
        </authorList>
    </citation>
    <scope>NUCLEOTIDE SEQUENCE [LARGE SCALE GENOMIC DNA]</scope>
    <source>
        <strain evidence="3">C129</strain>
    </source>
</reference>
<sequence>MTVPTMPPMPPIPTMPTTMHESEYYRFCVKEMKGSESGEDVIFSRLLNLNLKWLRTWLRKQFGVPENRHIFYIDDDGDNVPIDSECEFHEALKLAKSAFEKNYAIPLIVGSFNVSGEQDSWMHENRCLDKEQLRNVDDKLSWNKSFSPYHAFAKPTCLGPVCFSRRSEFVHGAQSHMWTVLPVPINFDAKQCDESNETKVRQIDEQTKSKDMDTQQELNASLESCSNTLPPLWFTEYMESMKKDMISTITNEVVKKITKTLNKRLDSFTFSPVKELDQSGSQYSSPAIQHPQCSLDSNEDNQKKMRSQKKKQEKSADFSEKLANGSKLLSDIVIERMDQPQNVNTMKNIQMKKDVISTITNEVVKEMTELLDKIPADSATSVPSKDPFRSQFLSHFPSSTLSRYSFDSHSNETNQNTIKSQDKEQSSDNASATRVDESSWYSNILENSTRKLQKRLDLIEDVIRVNAEEEMKKRHYQQIAQAFSDDLNSDIGREKEQSVQQNNTWENFVSRNLQIEPNLSDERVPLETLKLIENELRMNCSVTGNQMLDEGLLSRDICNTFDSNKLLEIEKDVETLPFNKTFFQSCNQEKREKKKEEDDDAFEIIQMSTLTDDLFMPCEEPAIEQQHDSSRDSPSFELVSEPPSPPCSIRLDEDHFSANEEKLEQHSMKTNSPNSVYVVDVHGKIFNDEHQTVNSDECVNVDLKKQPDVTYSFVTGEDLLTEDENEEACSSKLSCAEHRLYERKSSRDDANGSYDDVRNSHASYLTVQTHCDSKTQSQCSCQSQTDSGDFTQSFHSHTTSVTDTTDMYAHSYACKYGEAMTNQGCTAKDVRETTTMAAPAPRNNHDVHVDDGWAKETKTNEKPRRNKCPNNFPEYLCTPDHGCPCCDNPSFGGLHQPYQANRSSDRSCSNVGSRKASTGELNTPNTDSVHILPETLVSAAAQVGSFAYDTAREMFDKLRAHTHTKDVPLKRRGGVKRENKKPFSVSHLPF</sequence>
<feature type="compositionally biased region" description="Polar residues" evidence="1">
    <location>
        <begin position="898"/>
        <end position="926"/>
    </location>
</feature>
<feature type="region of interest" description="Disordered" evidence="1">
    <location>
        <begin position="404"/>
        <end position="436"/>
    </location>
</feature>
<feature type="region of interest" description="Disordered" evidence="1">
    <location>
        <begin position="623"/>
        <end position="647"/>
    </location>
</feature>
<evidence type="ECO:0000313" key="2">
    <source>
        <dbReference type="EMBL" id="EFN61062.1"/>
    </source>
</evidence>
<feature type="compositionally biased region" description="Polar residues" evidence="1">
    <location>
        <begin position="279"/>
        <end position="296"/>
    </location>
</feature>
<gene>
    <name evidence="2" type="ORF">EAG_15038</name>
</gene>
<accession>E2AZT3</accession>
<feature type="compositionally biased region" description="Polar residues" evidence="1">
    <location>
        <begin position="404"/>
        <end position="419"/>
    </location>
</feature>
<dbReference type="EMBL" id="GL444277">
    <property type="protein sequence ID" value="EFN61062.1"/>
    <property type="molecule type" value="Genomic_DNA"/>
</dbReference>
<dbReference type="CDD" id="cd05992">
    <property type="entry name" value="PB1"/>
    <property type="match status" value="1"/>
</dbReference>
<organism evidence="3">
    <name type="scientific">Camponotus floridanus</name>
    <name type="common">Florida carpenter ant</name>
    <dbReference type="NCBI Taxonomy" id="104421"/>
    <lineage>
        <taxon>Eukaryota</taxon>
        <taxon>Metazoa</taxon>
        <taxon>Ecdysozoa</taxon>
        <taxon>Arthropoda</taxon>
        <taxon>Hexapoda</taxon>
        <taxon>Insecta</taxon>
        <taxon>Pterygota</taxon>
        <taxon>Neoptera</taxon>
        <taxon>Endopterygota</taxon>
        <taxon>Hymenoptera</taxon>
        <taxon>Apocrita</taxon>
        <taxon>Aculeata</taxon>
        <taxon>Formicoidea</taxon>
        <taxon>Formicidae</taxon>
        <taxon>Formicinae</taxon>
        <taxon>Camponotus</taxon>
    </lineage>
</organism>
<evidence type="ECO:0008006" key="4">
    <source>
        <dbReference type="Google" id="ProtNLM"/>
    </source>
</evidence>
<dbReference type="KEGG" id="cfo:105257772"/>
<feature type="region of interest" description="Disordered" evidence="1">
    <location>
        <begin position="279"/>
        <end position="320"/>
    </location>
</feature>
<evidence type="ECO:0000313" key="3">
    <source>
        <dbReference type="Proteomes" id="UP000000311"/>
    </source>
</evidence>
<dbReference type="Proteomes" id="UP000000311">
    <property type="component" value="Unassembled WGS sequence"/>
</dbReference>
<keyword evidence="3" id="KW-1185">Reference proteome</keyword>
<feature type="region of interest" description="Disordered" evidence="1">
    <location>
        <begin position="965"/>
        <end position="990"/>
    </location>
</feature>
<protein>
    <recommendedName>
        <fullName evidence="4">PB1 domain-containing protein</fullName>
    </recommendedName>
</protein>
<dbReference type="SUPFAM" id="SSF54277">
    <property type="entry name" value="CAD &amp; PB1 domains"/>
    <property type="match status" value="1"/>
</dbReference>
<dbReference type="OrthoDB" id="661148at2759"/>
<feature type="region of interest" description="Disordered" evidence="1">
    <location>
        <begin position="897"/>
        <end position="926"/>
    </location>
</feature>